<proteinExistence type="inferred from homology"/>
<dbReference type="AlphaFoldDB" id="A0A3A4ZAH1"/>
<keyword evidence="5 8" id="KW-0812">Transmembrane</keyword>
<feature type="domain" description="Type II secretion system protein GspF" evidence="9">
    <location>
        <begin position="67"/>
        <end position="190"/>
    </location>
</feature>
<dbReference type="Gene3D" id="1.20.81.30">
    <property type="entry name" value="Type II secretion system (T2SS), domain F"/>
    <property type="match status" value="2"/>
</dbReference>
<dbReference type="GO" id="GO:0005886">
    <property type="term" value="C:plasma membrane"/>
    <property type="evidence" value="ECO:0007669"/>
    <property type="project" value="UniProtKB-SubCell"/>
</dbReference>
<evidence type="ECO:0000256" key="7">
    <source>
        <dbReference type="ARBA" id="ARBA00023136"/>
    </source>
</evidence>
<feature type="transmembrane region" description="Helical" evidence="8">
    <location>
        <begin position="270"/>
        <end position="291"/>
    </location>
</feature>
<dbReference type="EMBL" id="QZJF01000023">
    <property type="protein sequence ID" value="RJR26325.1"/>
    <property type="molecule type" value="Genomic_DNA"/>
</dbReference>
<feature type="transmembrane region" description="Helical" evidence="8">
    <location>
        <begin position="209"/>
        <end position="235"/>
    </location>
</feature>
<dbReference type="InterPro" id="IPR018076">
    <property type="entry name" value="T2SS_GspF_dom"/>
</dbReference>
<keyword evidence="3" id="KW-1003">Cell membrane</keyword>
<dbReference type="PANTHER" id="PTHR30012:SF0">
    <property type="entry name" value="TYPE II SECRETION SYSTEM PROTEIN F-RELATED"/>
    <property type="match status" value="1"/>
</dbReference>
<feature type="domain" description="Type II secretion system protein GspF" evidence="9">
    <location>
        <begin position="270"/>
        <end position="392"/>
    </location>
</feature>
<evidence type="ECO:0000256" key="5">
    <source>
        <dbReference type="ARBA" id="ARBA00022692"/>
    </source>
</evidence>
<dbReference type="Proteomes" id="UP000265540">
    <property type="component" value="Unassembled WGS sequence"/>
</dbReference>
<reference evidence="10 11" key="1">
    <citation type="journal article" date="2017" name="ISME J.">
        <title>Energy and carbon metabolisms in a deep terrestrial subsurface fluid microbial community.</title>
        <authorList>
            <person name="Momper L."/>
            <person name="Jungbluth S.P."/>
            <person name="Lee M.D."/>
            <person name="Amend J.P."/>
        </authorList>
    </citation>
    <scope>NUCLEOTIDE SEQUENCE [LARGE SCALE GENOMIC DNA]</scope>
    <source>
        <strain evidence="10">SURF_46</strain>
    </source>
</reference>
<evidence type="ECO:0000256" key="2">
    <source>
        <dbReference type="ARBA" id="ARBA00005745"/>
    </source>
</evidence>
<dbReference type="PANTHER" id="PTHR30012">
    <property type="entry name" value="GENERAL SECRETION PATHWAY PROTEIN"/>
    <property type="match status" value="1"/>
</dbReference>
<evidence type="ECO:0000313" key="11">
    <source>
        <dbReference type="Proteomes" id="UP000265540"/>
    </source>
</evidence>
<comment type="similarity">
    <text evidence="2">Belongs to the GSP F family.</text>
</comment>
<evidence type="ECO:0000256" key="3">
    <source>
        <dbReference type="ARBA" id="ARBA00022475"/>
    </source>
</evidence>
<dbReference type="Pfam" id="PF00482">
    <property type="entry name" value="T2SSF"/>
    <property type="match status" value="2"/>
</dbReference>
<evidence type="ECO:0000256" key="1">
    <source>
        <dbReference type="ARBA" id="ARBA00004429"/>
    </source>
</evidence>
<keyword evidence="4" id="KW-0997">Cell inner membrane</keyword>
<dbReference type="InterPro" id="IPR003004">
    <property type="entry name" value="GspF/PilC"/>
</dbReference>
<sequence length="400" mass="43681">MAIFSYVAKDVSGVSRSGTVDARTKELALNLLKTQGLYVVSLDERRETILDQILSFRGVPGNEVVSFTRQFSTMISAGLPISRALEVLANQTQNSTFKKMLTDVLRSVEGGSSLSSAMGRYPTVFPPTYQALVSAGESSGRMDEILKRLAATMESERDLNSKFKAAMVYPIIVFMAMIGVFVILMVFVVPKLADMYKGLNVPLPAVTQGMIAVSDFMVTYKLPLLIGSIIFILLLRYALKSEEGRYIVTEVTFKLPVFGKINKLKELSQFMRTLSLLMTSAIPIVEALNIVSSVVSSHAFQVAAQDAARQVEKGNPLSNFFKGNTIFPPVVGQMASVGEETGKMDEVLDRVANYYDGEVDHLIKGLSAALEPIILVMLGAMVGFLIISIITPIYKITSAI</sequence>
<comment type="subcellular location">
    <subcellularLocation>
        <location evidence="1">Cell inner membrane</location>
        <topology evidence="1">Multi-pass membrane protein</topology>
    </subcellularLocation>
</comment>
<dbReference type="PRINTS" id="PR00812">
    <property type="entry name" value="BCTERIALGSPF"/>
</dbReference>
<organism evidence="10 11">
    <name type="scientific">candidate division WWE3 bacterium</name>
    <dbReference type="NCBI Taxonomy" id="2053526"/>
    <lineage>
        <taxon>Bacteria</taxon>
        <taxon>Katanobacteria</taxon>
    </lineage>
</organism>
<accession>A0A3A4ZAH1</accession>
<evidence type="ECO:0000313" key="10">
    <source>
        <dbReference type="EMBL" id="RJR26325.1"/>
    </source>
</evidence>
<name>A0A3A4ZAH1_UNCKA</name>
<dbReference type="InterPro" id="IPR042094">
    <property type="entry name" value="T2SS_GspF_sf"/>
</dbReference>
<evidence type="ECO:0000259" key="9">
    <source>
        <dbReference type="Pfam" id="PF00482"/>
    </source>
</evidence>
<gene>
    <name evidence="10" type="ORF">C4561_05550</name>
</gene>
<protein>
    <submittedName>
        <fullName evidence="10">Type II secretion system F family protein</fullName>
    </submittedName>
</protein>
<dbReference type="FunFam" id="1.20.81.30:FF:000001">
    <property type="entry name" value="Type II secretion system protein F"/>
    <property type="match status" value="2"/>
</dbReference>
<evidence type="ECO:0000256" key="4">
    <source>
        <dbReference type="ARBA" id="ARBA00022519"/>
    </source>
</evidence>
<comment type="caution">
    <text evidence="10">The sequence shown here is derived from an EMBL/GenBank/DDBJ whole genome shotgun (WGS) entry which is preliminary data.</text>
</comment>
<keyword evidence="7 8" id="KW-0472">Membrane</keyword>
<keyword evidence="6 8" id="KW-1133">Transmembrane helix</keyword>
<evidence type="ECO:0000256" key="6">
    <source>
        <dbReference type="ARBA" id="ARBA00022989"/>
    </source>
</evidence>
<feature type="transmembrane region" description="Helical" evidence="8">
    <location>
        <begin position="167"/>
        <end position="189"/>
    </location>
</feature>
<feature type="transmembrane region" description="Helical" evidence="8">
    <location>
        <begin position="373"/>
        <end position="394"/>
    </location>
</feature>
<evidence type="ECO:0000256" key="8">
    <source>
        <dbReference type="SAM" id="Phobius"/>
    </source>
</evidence>